<dbReference type="PANTHER" id="PTHR31602:SF8">
    <property type="entry name" value="GROWTH-REGULATING FACTOR 5"/>
    <property type="match status" value="1"/>
</dbReference>
<dbReference type="AlphaFoldDB" id="A0A0M3LBH7"/>
<comment type="domain">
    <text evidence="4">The QLQ domain and WRC domain may be involved in protein-protein interaction and DNA-binding, respectively.</text>
</comment>
<evidence type="ECO:0000256" key="1">
    <source>
        <dbReference type="ARBA" id="ARBA00004123"/>
    </source>
</evidence>
<proteinExistence type="evidence at transcript level"/>
<feature type="compositionally biased region" description="Polar residues" evidence="5">
    <location>
        <begin position="525"/>
        <end position="534"/>
    </location>
</feature>
<feature type="compositionally biased region" description="Polar residues" evidence="5">
    <location>
        <begin position="146"/>
        <end position="164"/>
    </location>
</feature>
<feature type="region of interest" description="Disordered" evidence="5">
    <location>
        <begin position="127"/>
        <end position="164"/>
    </location>
</feature>
<dbReference type="PROSITE" id="PS51667">
    <property type="entry name" value="WRC"/>
    <property type="match status" value="1"/>
</dbReference>
<dbReference type="Pfam" id="PF08879">
    <property type="entry name" value="WRC"/>
    <property type="match status" value="1"/>
</dbReference>
<feature type="compositionally biased region" description="Polar residues" evidence="5">
    <location>
        <begin position="542"/>
        <end position="554"/>
    </location>
</feature>
<comment type="subcellular location">
    <subcellularLocation>
        <location evidence="1 4">Nucleus</location>
    </subcellularLocation>
</comment>
<keyword evidence="4" id="KW-0805">Transcription regulation</keyword>
<keyword evidence="4" id="KW-0804">Transcription</keyword>
<feature type="compositionally biased region" description="Low complexity" evidence="5">
    <location>
        <begin position="501"/>
        <end position="523"/>
    </location>
</feature>
<feature type="region of interest" description="Disordered" evidence="5">
    <location>
        <begin position="476"/>
        <end position="554"/>
    </location>
</feature>
<keyword evidence="3 4" id="KW-0539">Nucleus</keyword>
<feature type="compositionally biased region" description="Basic residues" evidence="5">
    <location>
        <begin position="127"/>
        <end position="136"/>
    </location>
</feature>
<dbReference type="InterPro" id="IPR031137">
    <property type="entry name" value="GRF"/>
</dbReference>
<dbReference type="SMART" id="SM00951">
    <property type="entry name" value="QLQ"/>
    <property type="match status" value="1"/>
</dbReference>
<feature type="compositionally biased region" description="Polar residues" evidence="5">
    <location>
        <begin position="476"/>
        <end position="488"/>
    </location>
</feature>
<keyword evidence="4" id="KW-0010">Activator</keyword>
<evidence type="ECO:0000256" key="5">
    <source>
        <dbReference type="SAM" id="MobiDB-lite"/>
    </source>
</evidence>
<dbReference type="InterPro" id="IPR014978">
    <property type="entry name" value="Gln-Leu-Gln_QLQ"/>
</dbReference>
<dbReference type="GO" id="GO:0005634">
    <property type="term" value="C:nucleus"/>
    <property type="evidence" value="ECO:0007669"/>
    <property type="project" value="UniProtKB-SubCell"/>
</dbReference>
<dbReference type="GO" id="GO:0006355">
    <property type="term" value="P:regulation of DNA-templated transcription"/>
    <property type="evidence" value="ECO:0007669"/>
    <property type="project" value="InterPro"/>
</dbReference>
<evidence type="ECO:0000256" key="2">
    <source>
        <dbReference type="ARBA" id="ARBA00008122"/>
    </source>
</evidence>
<feature type="domain" description="QLQ" evidence="6">
    <location>
        <begin position="24"/>
        <end position="59"/>
    </location>
</feature>
<feature type="domain" description="WRC" evidence="7">
    <location>
        <begin position="97"/>
        <end position="141"/>
    </location>
</feature>
<dbReference type="Pfam" id="PF08880">
    <property type="entry name" value="QLQ"/>
    <property type="match status" value="1"/>
</dbReference>
<evidence type="ECO:0000256" key="4">
    <source>
        <dbReference type="RuleBase" id="RU367127"/>
    </source>
</evidence>
<name>A0A0M3LBH7_9CONI</name>
<evidence type="ECO:0000259" key="6">
    <source>
        <dbReference type="PROSITE" id="PS51666"/>
    </source>
</evidence>
<protein>
    <recommendedName>
        <fullName evidence="4">Growth-regulating factor</fullName>
    </recommendedName>
</protein>
<evidence type="ECO:0000256" key="3">
    <source>
        <dbReference type="ARBA" id="ARBA00023242"/>
    </source>
</evidence>
<evidence type="ECO:0000313" key="8">
    <source>
        <dbReference type="EMBL" id="AIN46596.1"/>
    </source>
</evidence>
<comment type="similarity">
    <text evidence="2 4">Belongs to the GRF family.</text>
</comment>
<gene>
    <name evidence="8" type="primary">GRF3</name>
</gene>
<organism evidence="8">
    <name type="scientific">Larix kaempferi</name>
    <dbReference type="NCBI Taxonomy" id="54800"/>
    <lineage>
        <taxon>Eukaryota</taxon>
        <taxon>Viridiplantae</taxon>
        <taxon>Streptophyta</taxon>
        <taxon>Embryophyta</taxon>
        <taxon>Tracheophyta</taxon>
        <taxon>Spermatophyta</taxon>
        <taxon>Pinopsida</taxon>
        <taxon>Pinidae</taxon>
        <taxon>Conifers I</taxon>
        <taxon>Pinales</taxon>
        <taxon>Pinaceae</taxon>
        <taxon>Larix</taxon>
    </lineage>
</organism>
<accession>A0A0M3LBH7</accession>
<dbReference type="GO" id="GO:0032502">
    <property type="term" value="P:developmental process"/>
    <property type="evidence" value="ECO:0007669"/>
    <property type="project" value="InterPro"/>
</dbReference>
<feature type="region of interest" description="Disordered" evidence="5">
    <location>
        <begin position="362"/>
        <end position="399"/>
    </location>
</feature>
<dbReference type="InterPro" id="IPR014977">
    <property type="entry name" value="WRC_dom"/>
</dbReference>
<reference evidence="8" key="1">
    <citation type="submission" date="2014-06" db="EMBL/GenBank/DDBJ databases">
        <authorList>
            <person name="Ju J."/>
            <person name="Zhang J."/>
        </authorList>
    </citation>
    <scope>NUCLEOTIDE SEQUENCE</scope>
</reference>
<feature type="compositionally biased region" description="Low complexity" evidence="5">
    <location>
        <begin position="385"/>
        <end position="399"/>
    </location>
</feature>
<sequence>MAMGREIRGMEMGVHGVRTGVRPPFSPAQWQELEHQALIFKYMMACVPVPPELIIPIRKSLLSLPQRSPPLPPQSHHHIPTLTPWSPFHMGFGGNIDPEPGRCRRTDGKKWRCSRDVVPDQKYCERHMHRGRHRSRKPVEGHTAAVTCQSNSTSAPAVTSSSNVLPRPASISVNSLQKLHQPGPLLGTKNLSFTGSGSQIQQYPFQSAAGAIAASSPSAMGNKDYRYVNGMKGGEMDEHILFSETSGSSTMNNQWRFMAASKEAVPHSSLSKTNSNDSLLQYSSSPQLRTLLGQNLGIMTEGSQVASIHINPHDKQHQQRQQHSFLSTDYGRVQEGMREPEEQPLRHFFDEWPRSRNPWATNVEEETSNRSSSTTQLSISIPMPSSNFSATDSSSTPRGKLSLTSLKLSMSGDGSDPLGVDPIEMGLAVGMNMNVEDRHRQTHSQHHHHHNQANWAPITWGNPMEIGGPLAEVLQSSTTPSGCNNNKPGLNLMTDIGWKDNMNNSSSSNKNSTSSHSRDSPPSCLQASSPTGVLQKTIGFVSGTNSNNTSKTES</sequence>
<comment type="function">
    <text evidence="4">Transcription activator.</text>
</comment>
<dbReference type="GO" id="GO:0006351">
    <property type="term" value="P:DNA-templated transcription"/>
    <property type="evidence" value="ECO:0007669"/>
    <property type="project" value="UniProtKB-UniRule"/>
</dbReference>
<dbReference type="PANTHER" id="PTHR31602">
    <property type="entry name" value="GROWTH-REGULATING FACTOR 5"/>
    <property type="match status" value="1"/>
</dbReference>
<dbReference type="PROSITE" id="PS51666">
    <property type="entry name" value="QLQ"/>
    <property type="match status" value="1"/>
</dbReference>
<evidence type="ECO:0000259" key="7">
    <source>
        <dbReference type="PROSITE" id="PS51667"/>
    </source>
</evidence>
<dbReference type="EMBL" id="KM000074">
    <property type="protein sequence ID" value="AIN46596.1"/>
    <property type="molecule type" value="mRNA"/>
</dbReference>
<dbReference type="GO" id="GO:0005524">
    <property type="term" value="F:ATP binding"/>
    <property type="evidence" value="ECO:0007669"/>
    <property type="project" value="UniProtKB-UniRule"/>
</dbReference>